<dbReference type="RefSeq" id="WP_202689678.1">
    <property type="nucleotide sequence ID" value="NZ_JAESVN010000008.1"/>
</dbReference>
<gene>
    <name evidence="2" type="ORF">JL811_15845</name>
</gene>
<keyword evidence="3" id="KW-1185">Reference proteome</keyword>
<evidence type="ECO:0000256" key="1">
    <source>
        <dbReference type="SAM" id="Phobius"/>
    </source>
</evidence>
<keyword evidence="1" id="KW-1133">Transmembrane helix</keyword>
<feature type="transmembrane region" description="Helical" evidence="1">
    <location>
        <begin position="151"/>
        <end position="168"/>
    </location>
</feature>
<dbReference type="PIRSF" id="PIRSF033239">
    <property type="entry name" value="ExoD"/>
    <property type="match status" value="1"/>
</dbReference>
<dbReference type="AlphaFoldDB" id="A0A8K0VB63"/>
<evidence type="ECO:0000313" key="3">
    <source>
        <dbReference type="Proteomes" id="UP000648908"/>
    </source>
</evidence>
<feature type="transmembrane region" description="Helical" evidence="1">
    <location>
        <begin position="127"/>
        <end position="145"/>
    </location>
</feature>
<feature type="transmembrane region" description="Helical" evidence="1">
    <location>
        <begin position="173"/>
        <end position="192"/>
    </location>
</feature>
<accession>A0A8K0VB63</accession>
<name>A0A8K0VB63_9RHOB</name>
<dbReference type="Proteomes" id="UP000648908">
    <property type="component" value="Unassembled WGS sequence"/>
</dbReference>
<feature type="transmembrane region" description="Helical" evidence="1">
    <location>
        <begin position="33"/>
        <end position="50"/>
    </location>
</feature>
<comment type="caution">
    <text evidence="2">The sequence shown here is derived from an EMBL/GenBank/DDBJ whole genome shotgun (WGS) entry which is preliminary data.</text>
</comment>
<evidence type="ECO:0000313" key="2">
    <source>
        <dbReference type="EMBL" id="MBL4918698.1"/>
    </source>
</evidence>
<dbReference type="Pfam" id="PF06055">
    <property type="entry name" value="ExoD"/>
    <property type="match status" value="1"/>
</dbReference>
<dbReference type="PANTHER" id="PTHR41795">
    <property type="entry name" value="EXOPOLYSACCHARIDE SYNTHESIS PROTEIN"/>
    <property type="match status" value="1"/>
</dbReference>
<sequence length="196" mass="20858">MDIEAKPLTDLLDRLEEGLDGPRVTVRHMSESFGANGMSALMLIVALIAVSPASAVPGVTATVGILEALLAAQMIAGRKSLWMPGFIGNLSIESQRIRTATGWLRKPLTWIGRHLKPRLTVLVRRPLIYLWLLIVLAVGMFMPVMELVPTSGTIAGTFIAIIAAGLLARDGVFLLGALALVGIGAGVLHWTFTGLA</sequence>
<protein>
    <submittedName>
        <fullName evidence="2">Exopolysaccharide biosynthesis protein</fullName>
    </submittedName>
</protein>
<reference evidence="2" key="1">
    <citation type="submission" date="2021-01" db="EMBL/GenBank/DDBJ databases">
        <title>Tabrizicola alba sp. nov. a motile alkaliphilic bacterium isolated from a soda lake.</title>
        <authorList>
            <person name="Szuroczki S."/>
            <person name="Abbaszade G."/>
            <person name="Schumann P."/>
            <person name="Toth E."/>
        </authorList>
    </citation>
    <scope>NUCLEOTIDE SEQUENCE</scope>
    <source>
        <strain evidence="2">DMG-N-6</strain>
    </source>
</reference>
<dbReference type="PANTHER" id="PTHR41795:SF1">
    <property type="entry name" value="EXOPOLYSACCHARIDE SYNTHESIS PROTEIN"/>
    <property type="match status" value="1"/>
</dbReference>
<feature type="transmembrane region" description="Helical" evidence="1">
    <location>
        <begin position="56"/>
        <end position="76"/>
    </location>
</feature>
<organism evidence="2 3">
    <name type="scientific">Szabonella alba</name>
    <dbReference type="NCBI Taxonomy" id="2804194"/>
    <lineage>
        <taxon>Bacteria</taxon>
        <taxon>Pseudomonadati</taxon>
        <taxon>Pseudomonadota</taxon>
        <taxon>Alphaproteobacteria</taxon>
        <taxon>Rhodobacterales</taxon>
        <taxon>Paracoccaceae</taxon>
        <taxon>Szabonella</taxon>
    </lineage>
</organism>
<dbReference type="InterPro" id="IPR010331">
    <property type="entry name" value="ExoD"/>
</dbReference>
<keyword evidence="1" id="KW-0472">Membrane</keyword>
<dbReference type="EMBL" id="JAESVN010000008">
    <property type="protein sequence ID" value="MBL4918698.1"/>
    <property type="molecule type" value="Genomic_DNA"/>
</dbReference>
<proteinExistence type="predicted"/>
<keyword evidence="1" id="KW-0812">Transmembrane</keyword>